<protein>
    <submittedName>
        <fullName evidence="1">Uncharacterized protein</fullName>
    </submittedName>
</protein>
<keyword evidence="2" id="KW-1185">Reference proteome</keyword>
<organism evidence="1 2">
    <name type="scientific">Sporosarcina psychrophila</name>
    <name type="common">Bacillus psychrophilus</name>
    <dbReference type="NCBI Taxonomy" id="1476"/>
    <lineage>
        <taxon>Bacteria</taxon>
        <taxon>Bacillati</taxon>
        <taxon>Bacillota</taxon>
        <taxon>Bacilli</taxon>
        <taxon>Bacillales</taxon>
        <taxon>Caryophanaceae</taxon>
        <taxon>Sporosarcina</taxon>
    </lineage>
</organism>
<dbReference type="Proteomes" id="UP001549104">
    <property type="component" value="Unassembled WGS sequence"/>
</dbReference>
<dbReference type="EMBL" id="JBEPME010000001">
    <property type="protein sequence ID" value="MET3655346.1"/>
    <property type="molecule type" value="Genomic_DNA"/>
</dbReference>
<proteinExistence type="predicted"/>
<accession>A0ABV2K2P6</accession>
<reference evidence="1 2" key="1">
    <citation type="submission" date="2024-06" db="EMBL/GenBank/DDBJ databases">
        <title>Sorghum-associated microbial communities from plants grown in Nebraska, USA.</title>
        <authorList>
            <person name="Schachtman D."/>
        </authorList>
    </citation>
    <scope>NUCLEOTIDE SEQUENCE [LARGE SCALE GENOMIC DNA]</scope>
    <source>
        <strain evidence="1 2">1288</strain>
    </source>
</reference>
<gene>
    <name evidence="1" type="ORF">ABIC55_000430</name>
</gene>
<comment type="caution">
    <text evidence="1">The sequence shown here is derived from an EMBL/GenBank/DDBJ whole genome shotgun (WGS) entry which is preliminary data.</text>
</comment>
<sequence length="42" mass="4605">MGYDRFGDGYDRAAWDTIDSAADMTASALVMSDFIKKKATPD</sequence>
<name>A0ABV2K2P6_SPOPS</name>
<evidence type="ECO:0000313" key="2">
    <source>
        <dbReference type="Proteomes" id="UP001549104"/>
    </source>
</evidence>
<evidence type="ECO:0000313" key="1">
    <source>
        <dbReference type="EMBL" id="MET3655346.1"/>
    </source>
</evidence>